<comment type="caution">
    <text evidence="2">The sequence shown here is derived from an EMBL/GenBank/DDBJ whole genome shotgun (WGS) entry which is preliminary data.</text>
</comment>
<evidence type="ECO:0000256" key="1">
    <source>
        <dbReference type="SAM" id="MobiDB-lite"/>
    </source>
</evidence>
<reference evidence="2" key="1">
    <citation type="submission" date="2018-03" db="EMBL/GenBank/DDBJ databases">
        <authorList>
            <person name="Guldener U."/>
        </authorList>
    </citation>
    <scope>NUCLEOTIDE SEQUENCE [LARGE SCALE GENOMIC DNA]</scope>
    <source>
        <strain evidence="2">ATCC34888</strain>
    </source>
</reference>
<sequence length="83" mass="8926">MVGGRFGWARPRKSEPVPKPANPQPAGSAREKSAHAPGPARLVATRPVQLRQQWPHDCDANARSGSALRGTPPKVTRPFALAR</sequence>
<name>A0A5C3FN54_PSEA2</name>
<feature type="region of interest" description="Disordered" evidence="1">
    <location>
        <begin position="1"/>
        <end position="83"/>
    </location>
</feature>
<keyword evidence="3" id="KW-1185">Reference proteome</keyword>
<dbReference type="Proteomes" id="UP000325008">
    <property type="component" value="Unassembled WGS sequence"/>
</dbReference>
<accession>A0A5C3FN54</accession>
<dbReference type="EMBL" id="OOIQ01000007">
    <property type="protein sequence ID" value="SPO45828.1"/>
    <property type="molecule type" value="Genomic_DNA"/>
</dbReference>
<dbReference type="AlphaFoldDB" id="A0A5C3FN54"/>
<evidence type="ECO:0000313" key="2">
    <source>
        <dbReference type="EMBL" id="SPO45828.1"/>
    </source>
</evidence>
<evidence type="ECO:0000313" key="3">
    <source>
        <dbReference type="Proteomes" id="UP000325008"/>
    </source>
</evidence>
<organism evidence="2 3">
    <name type="scientific">Pseudozyma antarctica</name>
    <name type="common">Yeast</name>
    <name type="synonym">Candida antarctica</name>
    <dbReference type="NCBI Taxonomy" id="84753"/>
    <lineage>
        <taxon>Eukaryota</taxon>
        <taxon>Fungi</taxon>
        <taxon>Dikarya</taxon>
        <taxon>Basidiomycota</taxon>
        <taxon>Ustilaginomycotina</taxon>
        <taxon>Ustilaginomycetes</taxon>
        <taxon>Ustilaginales</taxon>
        <taxon>Ustilaginaceae</taxon>
        <taxon>Moesziomyces</taxon>
    </lineage>
</organism>
<protein>
    <submittedName>
        <fullName evidence="2">Uncharacterized protein</fullName>
    </submittedName>
</protein>
<gene>
    <name evidence="2" type="ORF">PSANT_03514</name>
</gene>
<proteinExistence type="predicted"/>